<dbReference type="AlphaFoldDB" id="A0A4S8FCG2"/>
<keyword evidence="15" id="KW-1185">Reference proteome</keyword>
<evidence type="ECO:0000256" key="5">
    <source>
        <dbReference type="ARBA" id="ARBA00022840"/>
    </source>
</evidence>
<dbReference type="OrthoDB" id="9810365at2"/>
<comment type="subcellular location">
    <subcellularLocation>
        <location evidence="10">Cytoplasm</location>
    </subcellularLocation>
</comment>
<evidence type="ECO:0000256" key="9">
    <source>
        <dbReference type="ARBA" id="ARBA00048359"/>
    </source>
</evidence>
<dbReference type="RefSeq" id="WP_136571729.1">
    <property type="nucleotide sequence ID" value="NZ_STFG01000001.1"/>
</dbReference>
<keyword evidence="3 10" id="KW-0436">Ligase</keyword>
<dbReference type="Pfam" id="PF08264">
    <property type="entry name" value="Anticodon_1"/>
    <property type="match status" value="1"/>
</dbReference>
<keyword evidence="2 10" id="KW-0963">Cytoplasm</keyword>
<dbReference type="InterPro" id="IPR013155">
    <property type="entry name" value="M/V/L/I-tRNA-synth_anticd-bd"/>
</dbReference>
<comment type="similarity">
    <text evidence="1 10">Belongs to the class-I aminoacyl-tRNA synthetase family. IleS type 1 subfamily.</text>
</comment>
<evidence type="ECO:0000259" key="12">
    <source>
        <dbReference type="Pfam" id="PF00133"/>
    </source>
</evidence>
<dbReference type="GO" id="GO:0005829">
    <property type="term" value="C:cytosol"/>
    <property type="evidence" value="ECO:0007669"/>
    <property type="project" value="TreeGrafter"/>
</dbReference>
<dbReference type="EC" id="6.1.1.5" evidence="10"/>
<dbReference type="CDD" id="cd07960">
    <property type="entry name" value="Anticodon_Ia_Ile_BEm"/>
    <property type="match status" value="1"/>
</dbReference>
<dbReference type="GO" id="GO:0002161">
    <property type="term" value="F:aminoacyl-tRNA deacylase activity"/>
    <property type="evidence" value="ECO:0007669"/>
    <property type="project" value="InterPro"/>
</dbReference>
<keyword evidence="5 10" id="KW-0067">ATP-binding</keyword>
<dbReference type="PANTHER" id="PTHR42765:SF1">
    <property type="entry name" value="ISOLEUCINE--TRNA LIGASE, MITOCHONDRIAL"/>
    <property type="match status" value="1"/>
</dbReference>
<dbReference type="Proteomes" id="UP000308917">
    <property type="component" value="Unassembled WGS sequence"/>
</dbReference>
<dbReference type="SUPFAM" id="SSF52374">
    <property type="entry name" value="Nucleotidylyl transferase"/>
    <property type="match status" value="1"/>
</dbReference>
<keyword evidence="4 10" id="KW-0547">Nucleotide-binding</keyword>
<dbReference type="Gene3D" id="1.10.730.20">
    <property type="match status" value="1"/>
</dbReference>
<dbReference type="InterPro" id="IPR002301">
    <property type="entry name" value="Ile-tRNA-ligase"/>
</dbReference>
<dbReference type="InterPro" id="IPR009080">
    <property type="entry name" value="tRNAsynth_Ia_anticodon-bd"/>
</dbReference>
<comment type="catalytic activity">
    <reaction evidence="9 10">
        <text>tRNA(Ile) + L-isoleucine + ATP = L-isoleucyl-tRNA(Ile) + AMP + diphosphate</text>
        <dbReference type="Rhea" id="RHEA:11060"/>
        <dbReference type="Rhea" id="RHEA-COMP:9666"/>
        <dbReference type="Rhea" id="RHEA-COMP:9695"/>
        <dbReference type="ChEBI" id="CHEBI:30616"/>
        <dbReference type="ChEBI" id="CHEBI:33019"/>
        <dbReference type="ChEBI" id="CHEBI:58045"/>
        <dbReference type="ChEBI" id="CHEBI:78442"/>
        <dbReference type="ChEBI" id="CHEBI:78528"/>
        <dbReference type="ChEBI" id="CHEBI:456215"/>
        <dbReference type="EC" id="6.1.1.5"/>
    </reaction>
</comment>
<feature type="binding site" evidence="10">
    <location>
        <position position="637"/>
    </location>
    <ligand>
        <name>ATP</name>
        <dbReference type="ChEBI" id="CHEBI:30616"/>
    </ligand>
</feature>
<dbReference type="SUPFAM" id="SSF47323">
    <property type="entry name" value="Anticodon-binding domain of a subclass of class I aminoacyl-tRNA synthetases"/>
    <property type="match status" value="1"/>
</dbReference>
<dbReference type="Gene3D" id="3.90.740.10">
    <property type="entry name" value="Valyl/Leucyl/Isoleucyl-tRNA synthetase, editing domain"/>
    <property type="match status" value="1"/>
</dbReference>
<feature type="short sequence motif" description="'HIGH' region" evidence="10">
    <location>
        <begin position="67"/>
        <end position="77"/>
    </location>
</feature>
<evidence type="ECO:0000256" key="4">
    <source>
        <dbReference type="ARBA" id="ARBA00022741"/>
    </source>
</evidence>
<feature type="domain" description="Methionyl/Valyl/Leucyl/Isoleucyl-tRNA synthetase anticodon-binding" evidence="13">
    <location>
        <begin position="717"/>
        <end position="870"/>
    </location>
</feature>
<dbReference type="InterPro" id="IPR023585">
    <property type="entry name" value="Ile-tRNA-ligase_type1"/>
</dbReference>
<protein>
    <recommendedName>
        <fullName evidence="10">Isoleucine--tRNA ligase</fullName>
        <ecNumber evidence="10">6.1.1.5</ecNumber>
    </recommendedName>
    <alternativeName>
        <fullName evidence="10">Isoleucyl-tRNA synthetase</fullName>
        <shortName evidence="10">IleRS</shortName>
    </alternativeName>
</protein>
<keyword evidence="7 10" id="KW-0030">Aminoacyl-tRNA synthetase</keyword>
<dbReference type="InterPro" id="IPR033708">
    <property type="entry name" value="Anticodon_Ile_BEm"/>
</dbReference>
<evidence type="ECO:0000259" key="13">
    <source>
        <dbReference type="Pfam" id="PF08264"/>
    </source>
</evidence>
<dbReference type="GO" id="GO:0000049">
    <property type="term" value="F:tRNA binding"/>
    <property type="evidence" value="ECO:0007669"/>
    <property type="project" value="InterPro"/>
</dbReference>
<comment type="caution">
    <text evidence="14">The sequence shown here is derived from an EMBL/GenBank/DDBJ whole genome shotgun (WGS) entry which is preliminary data.</text>
</comment>
<dbReference type="PANTHER" id="PTHR42765">
    <property type="entry name" value="SOLEUCYL-TRNA SYNTHETASE"/>
    <property type="match status" value="1"/>
</dbReference>
<dbReference type="InterPro" id="IPR002300">
    <property type="entry name" value="aa-tRNA-synth_Ia"/>
</dbReference>
<accession>A0A4S8FCG2</accession>
<evidence type="ECO:0000256" key="11">
    <source>
        <dbReference type="SAM" id="MobiDB-lite"/>
    </source>
</evidence>
<dbReference type="InterPro" id="IPR001412">
    <property type="entry name" value="aa-tRNA-synth_I_CS"/>
</dbReference>
<feature type="binding site" evidence="10">
    <location>
        <position position="593"/>
    </location>
    <ligand>
        <name>L-isoleucyl-5'-AMP</name>
        <dbReference type="ChEBI" id="CHEBI:178002"/>
    </ligand>
</feature>
<evidence type="ECO:0000313" key="15">
    <source>
        <dbReference type="Proteomes" id="UP000308917"/>
    </source>
</evidence>
<dbReference type="GO" id="GO:0004822">
    <property type="term" value="F:isoleucine-tRNA ligase activity"/>
    <property type="evidence" value="ECO:0007669"/>
    <property type="project" value="UniProtKB-UniRule"/>
</dbReference>
<feature type="domain" description="Aminoacyl-tRNA synthetase class Ia" evidence="12">
    <location>
        <begin position="37"/>
        <end position="671"/>
    </location>
</feature>
<dbReference type="HAMAP" id="MF_02002">
    <property type="entry name" value="Ile_tRNA_synth_type1"/>
    <property type="match status" value="1"/>
</dbReference>
<dbReference type="NCBIfam" id="TIGR00392">
    <property type="entry name" value="ileS"/>
    <property type="match status" value="1"/>
</dbReference>
<dbReference type="EMBL" id="STFG01000001">
    <property type="protein sequence ID" value="THU05019.1"/>
    <property type="molecule type" value="Genomic_DNA"/>
</dbReference>
<dbReference type="InterPro" id="IPR050081">
    <property type="entry name" value="Ile-tRNA_ligase"/>
</dbReference>
<dbReference type="PRINTS" id="PR00984">
    <property type="entry name" value="TRNASYNTHILE"/>
</dbReference>
<comment type="caution">
    <text evidence="10">Lacks conserved residue(s) required for the propagation of feature annotation.</text>
</comment>
<name>A0A4S8FCG2_9BURK</name>
<dbReference type="GO" id="GO:0006428">
    <property type="term" value="P:isoleucyl-tRNA aminoacylation"/>
    <property type="evidence" value="ECO:0007669"/>
    <property type="project" value="UniProtKB-UniRule"/>
</dbReference>
<evidence type="ECO:0000256" key="2">
    <source>
        <dbReference type="ARBA" id="ARBA00022490"/>
    </source>
</evidence>
<evidence type="ECO:0000313" key="14">
    <source>
        <dbReference type="EMBL" id="THU05019.1"/>
    </source>
</evidence>
<comment type="subunit">
    <text evidence="10">Monomer.</text>
</comment>
<proteinExistence type="inferred from homology"/>
<feature type="short sequence motif" description="'KMSKS' region" evidence="10">
    <location>
        <begin position="634"/>
        <end position="638"/>
    </location>
</feature>
<evidence type="ECO:0000256" key="1">
    <source>
        <dbReference type="ARBA" id="ARBA00006887"/>
    </source>
</evidence>
<feature type="region of interest" description="Disordered" evidence="11">
    <location>
        <begin position="1"/>
        <end position="28"/>
    </location>
</feature>
<dbReference type="PROSITE" id="PS00178">
    <property type="entry name" value="AA_TRNA_LIGASE_I"/>
    <property type="match status" value="1"/>
</dbReference>
<comment type="domain">
    <text evidence="10">IleRS has two distinct active sites: one for aminoacylation and one for editing. The misactivated valine is translocated from the active site to the editing site, which sterically excludes the correctly activated isoleucine. The single editing site contains two valyl binding pockets, one specific for each substrate (Val-AMP or Val-tRNA(Ile)).</text>
</comment>
<evidence type="ECO:0000256" key="8">
    <source>
        <dbReference type="ARBA" id="ARBA00025217"/>
    </source>
</evidence>
<evidence type="ECO:0000256" key="10">
    <source>
        <dbReference type="HAMAP-Rule" id="MF_02002"/>
    </source>
</evidence>
<dbReference type="InterPro" id="IPR009008">
    <property type="entry name" value="Val/Leu/Ile-tRNA-synth_edit"/>
</dbReference>
<gene>
    <name evidence="10 14" type="primary">ileS</name>
    <name evidence="14" type="ORF">E9531_00210</name>
</gene>
<keyword evidence="6 10" id="KW-0648">Protein biosynthesis</keyword>
<evidence type="ECO:0000256" key="7">
    <source>
        <dbReference type="ARBA" id="ARBA00023146"/>
    </source>
</evidence>
<dbReference type="InterPro" id="IPR014729">
    <property type="entry name" value="Rossmann-like_a/b/a_fold"/>
</dbReference>
<comment type="function">
    <text evidence="8 10">Catalyzes the attachment of isoleucine to tRNA(Ile). As IleRS can inadvertently accommodate and process structurally similar amino acids such as valine, to avoid such errors it has two additional distinct tRNA(Ile)-dependent editing activities. One activity is designated as 'pretransfer' editing and involves the hydrolysis of activated Val-AMP. The other activity is designated 'posttransfer' editing and involves deacylation of mischarged Val-tRNA(Ile).</text>
</comment>
<dbReference type="GO" id="GO:0005524">
    <property type="term" value="F:ATP binding"/>
    <property type="evidence" value="ECO:0007669"/>
    <property type="project" value="UniProtKB-UniRule"/>
</dbReference>
<reference evidence="14 15" key="1">
    <citation type="journal article" date="2015" name="Antonie Van Leeuwenhoek">
        <title>Lampropedia puyangensis sp. nov., isolated from symptomatic bark of Populus ? euramericana canker and emended description of Lampropedia hyalina (Ehrenberg 1832) Lee et al. 2004.</title>
        <authorList>
            <person name="Li Y."/>
            <person name="Wang T."/>
            <person name="Piao C.G."/>
            <person name="Wang L.F."/>
            <person name="Tian G.Z."/>
            <person name="Zhu T.H."/>
            <person name="Guo M.W."/>
        </authorList>
    </citation>
    <scope>NUCLEOTIDE SEQUENCE [LARGE SCALE GENOMIC DNA]</scope>
    <source>
        <strain evidence="14 15">2-bin</strain>
    </source>
</reference>
<dbReference type="SUPFAM" id="SSF50677">
    <property type="entry name" value="ValRS/IleRS/LeuRS editing domain"/>
    <property type="match status" value="1"/>
</dbReference>
<evidence type="ECO:0000256" key="3">
    <source>
        <dbReference type="ARBA" id="ARBA00022598"/>
    </source>
</evidence>
<evidence type="ECO:0000256" key="6">
    <source>
        <dbReference type="ARBA" id="ARBA00022917"/>
    </source>
</evidence>
<dbReference type="FunFam" id="3.40.50.620:FF:000042">
    <property type="entry name" value="Isoleucine--tRNA ligase"/>
    <property type="match status" value="1"/>
</dbReference>
<dbReference type="Gene3D" id="3.40.50.620">
    <property type="entry name" value="HUPs"/>
    <property type="match status" value="2"/>
</dbReference>
<sequence length="955" mass="106262">MSNEKSPATANDYRSKLNLPDTPFPMRGDLPKREPAWIAKWEEQGLYQKLRAARKGQPLFVLHDGPPYANGQIHMGHAVNKILKDMIVKSRQLDGFDAAYIPGWDCHGLPIENAIEKLHGRNLSRDDMQAKARAFAQEQIDQQMAGFKRLGVLGDWDNPYKTMNFANEAGELRVLKKVMEKGFLYRGLKPVYWCFDCQSSLAEFEIEYADKKSDTLDVAFKANDPQALASAFGLPTLPDAAKDAFVVIWTTTAWTIPANQALNLNPEIDYALVDTAKGYLLLALPLVEKCLERFALEGSIVATVAGKQLANLQFQHPLYEVDAGYRRLAPVILADYATADDGTGIVHSAPAYGVDDFNSCMGYGFKHTEILTPVQSNGVYAADLPLFGGQYIWKAVPVILDALKLAGRLMATQTISHSYPHCWRHKTPVIYRATAQWFVRMDEGEGLFAKEKPAISLRATALAAIEQTNFYPANGKARLHDMIANRPDWGISRQRNWGVPLPFFLHKETEQLHPRTLELFDKAIAIVEEGGVEAWSRTTPEDILGAEEAAQYNKVNDILDVWFDSGSTFSHVLHGTHAAYGHPHGQEADLYLEGHDQHRGWFHSSLLLSSALNGRAPYKGLLTHGFTVDSQGRKMSKSLGNGIEPDAVSKKLGAEIIRLWIASSDYSGDIAGDDKVLARVVDSYRRIRNTLRFLLANTSDFNPATDAVPLEQLLEIDQYALARAAALQEDILAHYKVYEFHPVVAKLQVYCSEDLGAFYLDALKDRLYVTQENSLARRSAQTALWHITHAMLRWMAPFLSFTAEEAWPIFAPGQSESIFIETFYHIPTTANADGLCEKWERIRAIRDVANKEIEAVRTEGHLGSSLQAAITITATPTDYELLTSLGEDLKYVFITSQAQVVPGQALSVAVALAPGKKCAMTWHYSETVGQDTEHPELSARAISNLYGSGEVRHIA</sequence>
<organism evidence="14 15">
    <name type="scientific">Lampropedia puyangensis</name>
    <dbReference type="NCBI Taxonomy" id="1330072"/>
    <lineage>
        <taxon>Bacteria</taxon>
        <taxon>Pseudomonadati</taxon>
        <taxon>Pseudomonadota</taxon>
        <taxon>Betaproteobacteria</taxon>
        <taxon>Burkholderiales</taxon>
        <taxon>Comamonadaceae</taxon>
        <taxon>Lampropedia</taxon>
    </lineage>
</organism>
<dbReference type="Pfam" id="PF00133">
    <property type="entry name" value="tRNA-synt_1"/>
    <property type="match status" value="1"/>
</dbReference>